<feature type="domain" description="FAD-binding PCMH-type" evidence="6">
    <location>
        <begin position="82"/>
        <end position="255"/>
    </location>
</feature>
<keyword evidence="3" id="KW-0285">Flavoprotein</keyword>
<evidence type="ECO:0000256" key="4">
    <source>
        <dbReference type="ARBA" id="ARBA00022827"/>
    </source>
</evidence>
<dbReference type="Pfam" id="PF01565">
    <property type="entry name" value="FAD_binding_4"/>
    <property type="match status" value="1"/>
</dbReference>
<protein>
    <recommendedName>
        <fullName evidence="6">FAD-binding PCMH-type domain-containing protein</fullName>
    </recommendedName>
</protein>
<name>A0AAV9NFP8_9EURO</name>
<evidence type="ECO:0000259" key="6">
    <source>
        <dbReference type="PROSITE" id="PS51387"/>
    </source>
</evidence>
<dbReference type="PROSITE" id="PS00862">
    <property type="entry name" value="OX2_COVAL_FAD"/>
    <property type="match status" value="1"/>
</dbReference>
<organism evidence="7 8">
    <name type="scientific">Exophiala bonariae</name>
    <dbReference type="NCBI Taxonomy" id="1690606"/>
    <lineage>
        <taxon>Eukaryota</taxon>
        <taxon>Fungi</taxon>
        <taxon>Dikarya</taxon>
        <taxon>Ascomycota</taxon>
        <taxon>Pezizomycotina</taxon>
        <taxon>Eurotiomycetes</taxon>
        <taxon>Chaetothyriomycetidae</taxon>
        <taxon>Chaetothyriales</taxon>
        <taxon>Herpotrichiellaceae</taxon>
        <taxon>Exophiala</taxon>
    </lineage>
</organism>
<dbReference type="PROSITE" id="PS51387">
    <property type="entry name" value="FAD_PCMH"/>
    <property type="match status" value="1"/>
</dbReference>
<dbReference type="InterPro" id="IPR050416">
    <property type="entry name" value="FAD-linked_Oxidoreductase"/>
</dbReference>
<dbReference type="GO" id="GO:0071949">
    <property type="term" value="F:FAD binding"/>
    <property type="evidence" value="ECO:0007669"/>
    <property type="project" value="InterPro"/>
</dbReference>
<dbReference type="GeneID" id="89969520"/>
<evidence type="ECO:0000256" key="5">
    <source>
        <dbReference type="ARBA" id="ARBA00023002"/>
    </source>
</evidence>
<dbReference type="Proteomes" id="UP001358417">
    <property type="component" value="Unassembled WGS sequence"/>
</dbReference>
<keyword evidence="5" id="KW-0560">Oxidoreductase</keyword>
<dbReference type="Gene3D" id="3.30.465.10">
    <property type="match status" value="1"/>
</dbReference>
<keyword evidence="8" id="KW-1185">Reference proteome</keyword>
<sequence length="528" mass="59435">MEQGLPHKDSITSTEPRNIAQAQLPPDSQWLLQATHRRISLSPVDQLPQQYTAAMPVFKRSSTSLNSEYERLRRAYVNTDVREVYPQEIHLVSSVADVQQAVENARALGAKIGIRSGGHSYSNNSLIGDGVLVDTSNLNRGVDYDPTLHEISFGPAVRVRELSEALQKIGRFFPHGHSPTVAAGGFILNGGQGFFCPTWGPTVDQWVTAMEIVTPDGQVRIASKTQNADLFWAARGAGLAFFGILTKIWGRTIPARKMFTKSMIFDVKNNLEDLLYWSLHTSSLVPKWGTEHAIFTHYPERFDPNLTNDDVPSPARLHFGIFASTYVDTKEEAQALLSPWNNIPASLHIIQSEEVEEMAWSHFFDIQDSMVPTVADMKWQINSILSEPTIPLKQLCKSVVPAMTNLPTRRSVGNIFCSFFTANERDHLCALPQQYYISTFTQWMDKSLQPEIYDYMADTYAILYPSAAGMYIADWDPFDERQAQVKVWTDFGLKRFLEIRAKYDPEDFFPNYKPLAAAAASRASLTQP</sequence>
<evidence type="ECO:0000256" key="2">
    <source>
        <dbReference type="ARBA" id="ARBA00005466"/>
    </source>
</evidence>
<comment type="similarity">
    <text evidence="2">Belongs to the oxygen-dependent FAD-linked oxidoreductase family.</text>
</comment>
<comment type="cofactor">
    <cofactor evidence="1">
        <name>FAD</name>
        <dbReference type="ChEBI" id="CHEBI:57692"/>
    </cofactor>
</comment>
<evidence type="ECO:0000313" key="7">
    <source>
        <dbReference type="EMBL" id="KAK5054409.1"/>
    </source>
</evidence>
<dbReference type="InterPro" id="IPR036318">
    <property type="entry name" value="FAD-bd_PCMH-like_sf"/>
</dbReference>
<dbReference type="PANTHER" id="PTHR42973">
    <property type="entry name" value="BINDING OXIDOREDUCTASE, PUTATIVE (AFU_ORTHOLOGUE AFUA_1G17690)-RELATED"/>
    <property type="match status" value="1"/>
</dbReference>
<gene>
    <name evidence="7" type="ORF">LTR84_001299</name>
</gene>
<dbReference type="SUPFAM" id="SSF56176">
    <property type="entry name" value="FAD-binding/transporter-associated domain-like"/>
    <property type="match status" value="1"/>
</dbReference>
<dbReference type="EMBL" id="JAVRRD010000010">
    <property type="protein sequence ID" value="KAK5054409.1"/>
    <property type="molecule type" value="Genomic_DNA"/>
</dbReference>
<dbReference type="InterPro" id="IPR016169">
    <property type="entry name" value="FAD-bd_PCMH_sub2"/>
</dbReference>
<evidence type="ECO:0000256" key="3">
    <source>
        <dbReference type="ARBA" id="ARBA00022630"/>
    </source>
</evidence>
<dbReference type="InterPro" id="IPR006093">
    <property type="entry name" value="Oxy_OxRdtase_FAD_BS"/>
</dbReference>
<evidence type="ECO:0000313" key="8">
    <source>
        <dbReference type="Proteomes" id="UP001358417"/>
    </source>
</evidence>
<dbReference type="AlphaFoldDB" id="A0AAV9NFP8"/>
<accession>A0AAV9NFP8</accession>
<reference evidence="7 8" key="1">
    <citation type="submission" date="2023-08" db="EMBL/GenBank/DDBJ databases">
        <title>Black Yeasts Isolated from many extreme environments.</title>
        <authorList>
            <person name="Coleine C."/>
            <person name="Stajich J.E."/>
            <person name="Selbmann L."/>
        </authorList>
    </citation>
    <scope>NUCLEOTIDE SEQUENCE [LARGE SCALE GENOMIC DNA]</scope>
    <source>
        <strain evidence="7 8">CCFEE 5792</strain>
    </source>
</reference>
<dbReference type="Gene3D" id="3.40.462.20">
    <property type="match status" value="1"/>
</dbReference>
<dbReference type="PANTHER" id="PTHR42973:SF39">
    <property type="entry name" value="FAD-BINDING PCMH-TYPE DOMAIN-CONTAINING PROTEIN"/>
    <property type="match status" value="1"/>
</dbReference>
<comment type="caution">
    <text evidence="7">The sequence shown here is derived from an EMBL/GenBank/DDBJ whole genome shotgun (WGS) entry which is preliminary data.</text>
</comment>
<keyword evidence="4" id="KW-0274">FAD</keyword>
<dbReference type="RefSeq" id="XP_064707182.1">
    <property type="nucleotide sequence ID" value="XM_064844924.1"/>
</dbReference>
<dbReference type="GO" id="GO:0016491">
    <property type="term" value="F:oxidoreductase activity"/>
    <property type="evidence" value="ECO:0007669"/>
    <property type="project" value="UniProtKB-KW"/>
</dbReference>
<dbReference type="InterPro" id="IPR016166">
    <property type="entry name" value="FAD-bd_PCMH"/>
</dbReference>
<dbReference type="InterPro" id="IPR006094">
    <property type="entry name" value="Oxid_FAD_bind_N"/>
</dbReference>
<proteinExistence type="inferred from homology"/>
<evidence type="ECO:0000256" key="1">
    <source>
        <dbReference type="ARBA" id="ARBA00001974"/>
    </source>
</evidence>